<dbReference type="GO" id="GO:0005829">
    <property type="term" value="C:cytosol"/>
    <property type="evidence" value="ECO:0007669"/>
    <property type="project" value="TreeGrafter"/>
</dbReference>
<dbReference type="HAMAP" id="MF_00026">
    <property type="entry name" value="dsDNA_bind"/>
    <property type="match status" value="1"/>
</dbReference>
<dbReference type="InterPro" id="IPR036883">
    <property type="entry name" value="PDCD5-like_sf"/>
</dbReference>
<evidence type="ECO:0000256" key="2">
    <source>
        <dbReference type="ARBA" id="ARBA00023125"/>
    </source>
</evidence>
<dbReference type="GO" id="GO:0003677">
    <property type="term" value="F:DNA binding"/>
    <property type="evidence" value="ECO:0007669"/>
    <property type="project" value="UniProtKB-UniRule"/>
</dbReference>
<proteinExistence type="inferred from homology"/>
<comment type="caution">
    <text evidence="5">The sequence shown here is derived from an EMBL/GenBank/DDBJ whole genome shotgun (WGS) entry which is preliminary data.</text>
</comment>
<dbReference type="PIRSF" id="PIRSF015730">
    <property type="entry name" value="TFAR19"/>
    <property type="match status" value="1"/>
</dbReference>
<dbReference type="NCBIfam" id="NF003268">
    <property type="entry name" value="PRK04239.1"/>
    <property type="match status" value="1"/>
</dbReference>
<evidence type="ECO:0000256" key="1">
    <source>
        <dbReference type="ARBA" id="ARBA00010490"/>
    </source>
</evidence>
<dbReference type="Gene3D" id="1.10.8.140">
    <property type="entry name" value="PDCD5-like"/>
    <property type="match status" value="1"/>
</dbReference>
<dbReference type="FunFam" id="1.10.8.140:FF:000004">
    <property type="entry name" value="DNA-binding protein PAE3044"/>
    <property type="match status" value="1"/>
</dbReference>
<comment type="similarity">
    <text evidence="1 3">Belongs to the PDCD5 family.</text>
</comment>
<gene>
    <name evidence="5" type="ORF">ENM78_01335</name>
</gene>
<dbReference type="PANTHER" id="PTHR10840">
    <property type="entry name" value="PROGRAMMED CELL DEATH PROTEIN 5"/>
    <property type="match status" value="1"/>
</dbReference>
<dbReference type="SUPFAM" id="SSF46950">
    <property type="entry name" value="Double-stranded DNA-binding domain"/>
    <property type="match status" value="1"/>
</dbReference>
<evidence type="ECO:0000256" key="4">
    <source>
        <dbReference type="SAM" id="Coils"/>
    </source>
</evidence>
<reference evidence="5" key="1">
    <citation type="journal article" date="2020" name="mSystems">
        <title>Genome- and Community-Level Interaction Insights into Carbon Utilization and Element Cycling Functions of Hydrothermarchaeota in Hydrothermal Sediment.</title>
        <authorList>
            <person name="Zhou Z."/>
            <person name="Liu Y."/>
            <person name="Xu W."/>
            <person name="Pan J."/>
            <person name="Luo Z.H."/>
            <person name="Li M."/>
        </authorList>
    </citation>
    <scope>NUCLEOTIDE SEQUENCE [LARGE SCALE GENOMIC DNA]</scope>
    <source>
        <strain evidence="5">SpSt-1116</strain>
    </source>
</reference>
<protein>
    <recommendedName>
        <fullName evidence="3">DNA-binding protein ENM78_01335</fullName>
    </recommendedName>
</protein>
<dbReference type="AlphaFoldDB" id="A0A7J3ZJ33"/>
<accession>A0A7J3ZJ33</accession>
<feature type="coiled-coil region" evidence="4">
    <location>
        <begin position="7"/>
        <end position="34"/>
    </location>
</feature>
<evidence type="ECO:0000313" key="5">
    <source>
        <dbReference type="EMBL" id="HHQ80097.1"/>
    </source>
</evidence>
<keyword evidence="2 3" id="KW-0238">DNA-binding</keyword>
<evidence type="ECO:0000256" key="3">
    <source>
        <dbReference type="HAMAP-Rule" id="MF_00026"/>
    </source>
</evidence>
<dbReference type="InterPro" id="IPR022889">
    <property type="entry name" value="DNA_bind_arc"/>
</dbReference>
<dbReference type="EMBL" id="DRZC01000019">
    <property type="protein sequence ID" value="HHQ80097.1"/>
    <property type="molecule type" value="Genomic_DNA"/>
</dbReference>
<organism evidence="5">
    <name type="scientific">Fervidicoccus fontis</name>
    <dbReference type="NCBI Taxonomy" id="683846"/>
    <lineage>
        <taxon>Archaea</taxon>
        <taxon>Thermoproteota</taxon>
        <taxon>Thermoprotei</taxon>
        <taxon>Fervidicoccales</taxon>
        <taxon>Fervidicoccaceae</taxon>
        <taxon>Fervidicoccus</taxon>
    </lineage>
</organism>
<dbReference type="PANTHER" id="PTHR10840:SF0">
    <property type="entry name" value="PROGRAMMED CELL DEATH PROTEIN 5"/>
    <property type="match status" value="1"/>
</dbReference>
<sequence length="111" mass="13340">MEDLELEEIRRRKMLELQRRLKEEEEKRRRMVIEAQKQAILRAILTPEARERLANVKLVRPEIAEFVENQLIALAQSGRISSPITDEELKEILAEITSRSRREFRIRFKEK</sequence>
<name>A0A7J3ZJ33_9CREN</name>
<keyword evidence="4" id="KW-0175">Coiled coil</keyword>
<dbReference type="InterPro" id="IPR002836">
    <property type="entry name" value="PDCD5-like"/>
</dbReference>
<dbReference type="Pfam" id="PF01984">
    <property type="entry name" value="dsDNA_bind"/>
    <property type="match status" value="1"/>
</dbReference>